<dbReference type="EMBL" id="CP019718">
    <property type="protein sequence ID" value="QHZ54061.1"/>
    <property type="molecule type" value="Genomic_DNA"/>
</dbReference>
<geneLocation type="plasmid" evidence="1 2">
    <name>unnamed1</name>
</geneLocation>
<dbReference type="RefSeq" id="WP_172423997.1">
    <property type="nucleotide sequence ID" value="NZ_CP019718.1"/>
</dbReference>
<dbReference type="Proteomes" id="UP000464330">
    <property type="component" value="Plasmid unnamed1"/>
</dbReference>
<evidence type="ECO:0000313" key="1">
    <source>
        <dbReference type="EMBL" id="QHZ54061.1"/>
    </source>
</evidence>
<evidence type="ECO:0000313" key="2">
    <source>
        <dbReference type="Proteomes" id="UP000464330"/>
    </source>
</evidence>
<keyword evidence="1" id="KW-0614">Plasmid</keyword>
<gene>
    <name evidence="1" type="ORF">ERICV_05077</name>
</gene>
<sequence>MDEFIKVLNEYQDEAFINIQPMPHSDKCTIDAYAGYKHEVVIHQVICRFVYIVNGKVKTIGDIDPWDDPIGFCCKLKHFKHVIGAFNMLQGEEDFFIQAEKNGYSSRISEALYLVIRGNNLLLRENYKESMFS</sequence>
<protein>
    <submittedName>
        <fullName evidence="1">Uncharacterized protein</fullName>
    </submittedName>
</protein>
<name>A0A6C0QZW0_9BACL</name>
<organism evidence="1 2">
    <name type="scientific">Paenibacillus larvae subsp. larvae</name>
    <dbReference type="NCBI Taxonomy" id="147375"/>
    <lineage>
        <taxon>Bacteria</taxon>
        <taxon>Bacillati</taxon>
        <taxon>Bacillota</taxon>
        <taxon>Bacilli</taxon>
        <taxon>Bacillales</taxon>
        <taxon>Paenibacillaceae</taxon>
        <taxon>Paenibacillus</taxon>
    </lineage>
</organism>
<proteinExistence type="predicted"/>
<accession>A0A6C0QZW0</accession>
<reference evidence="1 2" key="1">
    <citation type="journal article" date="2020" name="Int. J. Med. Microbiol.">
        <title>Discovery of Paenibacillus larvae ERIC V: Phenotypic and genomic comparison to genotypes ERIC I-IV reveal different inventories of virulence factors which correlate with epidemiological prevalences of American Foulbrood.</title>
        <authorList>
            <person name="Beims H."/>
            <person name="Bunk B."/>
            <person name="Erler S."/>
            <person name="Mohr K.I."/>
            <person name="Sproer C."/>
            <person name="Pradella S."/>
            <person name="Gunther G."/>
            <person name="Rohde M."/>
            <person name="von der Ohe W."/>
            <person name="Steinert M."/>
        </authorList>
    </citation>
    <scope>NUCLEOTIDE SEQUENCE [LARGE SCALE GENOMIC DNA]</scope>
    <source>
        <strain evidence="1">Eric_V</strain>
        <plasmid evidence="1">unnamed1</plasmid>
    </source>
</reference>
<dbReference type="AlphaFoldDB" id="A0A6C0QZW0"/>